<dbReference type="NCBIfam" id="NF046101">
    <property type="entry name" value="PA3496_fam"/>
    <property type="match status" value="1"/>
</dbReference>
<feature type="region of interest" description="Disordered" evidence="1">
    <location>
        <begin position="1"/>
        <end position="27"/>
    </location>
</feature>
<sequence>MAEDHDTDILEPEEFDSEVRETLSHKDQQKLQLDMRRRLEERLERRRLQDQLGCDDLRELDYL</sequence>
<evidence type="ECO:0000256" key="1">
    <source>
        <dbReference type="SAM" id="MobiDB-lite"/>
    </source>
</evidence>
<accession>A0ABU4RWI7</accession>
<evidence type="ECO:0000313" key="3">
    <source>
        <dbReference type="Proteomes" id="UP001273505"/>
    </source>
</evidence>
<organism evidence="2 3">
    <name type="scientific">Gilvimarinus gilvus</name>
    <dbReference type="NCBI Taxonomy" id="3058038"/>
    <lineage>
        <taxon>Bacteria</taxon>
        <taxon>Pseudomonadati</taxon>
        <taxon>Pseudomonadota</taxon>
        <taxon>Gammaproteobacteria</taxon>
        <taxon>Cellvibrionales</taxon>
        <taxon>Cellvibrionaceae</taxon>
        <taxon>Gilvimarinus</taxon>
    </lineage>
</organism>
<feature type="compositionally biased region" description="Acidic residues" evidence="1">
    <location>
        <begin position="1"/>
        <end position="16"/>
    </location>
</feature>
<reference evidence="2 3" key="1">
    <citation type="submission" date="2023-11" db="EMBL/GenBank/DDBJ databases">
        <title>Gilvimarinus fulvus sp. nov., isolated from the surface of Kelp.</title>
        <authorList>
            <person name="Sun Y.Y."/>
            <person name="Gong Y."/>
            <person name="Du Z.J."/>
        </authorList>
    </citation>
    <scope>NUCLEOTIDE SEQUENCE [LARGE SCALE GENOMIC DNA]</scope>
    <source>
        <strain evidence="2 3">SDUM040013</strain>
    </source>
</reference>
<keyword evidence="3" id="KW-1185">Reference proteome</keyword>
<dbReference type="Proteomes" id="UP001273505">
    <property type="component" value="Unassembled WGS sequence"/>
</dbReference>
<gene>
    <name evidence="2" type="ORF">SCD92_07750</name>
</gene>
<comment type="caution">
    <text evidence="2">The sequence shown here is derived from an EMBL/GenBank/DDBJ whole genome shotgun (WGS) entry which is preliminary data.</text>
</comment>
<feature type="compositionally biased region" description="Basic and acidic residues" evidence="1">
    <location>
        <begin position="17"/>
        <end position="27"/>
    </location>
</feature>
<evidence type="ECO:0000313" key="2">
    <source>
        <dbReference type="EMBL" id="MDX6849250.1"/>
    </source>
</evidence>
<protein>
    <submittedName>
        <fullName evidence="2">Uncharacterized protein</fullName>
    </submittedName>
</protein>
<dbReference type="EMBL" id="JAXAFO010000010">
    <property type="protein sequence ID" value="MDX6849250.1"/>
    <property type="molecule type" value="Genomic_DNA"/>
</dbReference>
<dbReference type="RefSeq" id="WP_302721488.1">
    <property type="nucleotide sequence ID" value="NZ_JAULRU010000319.1"/>
</dbReference>
<name>A0ABU4RWI7_9GAMM</name>
<proteinExistence type="predicted"/>
<dbReference type="InterPro" id="IPR058059">
    <property type="entry name" value="PA3496-like"/>
</dbReference>